<evidence type="ECO:0000256" key="5">
    <source>
        <dbReference type="ARBA" id="ARBA00023302"/>
    </source>
</evidence>
<keyword evidence="4 6" id="KW-0041">Annexin</keyword>
<dbReference type="SMART" id="SM00335">
    <property type="entry name" value="ANX"/>
    <property type="match status" value="4"/>
</dbReference>
<dbReference type="FunFam" id="1.10.220.10:FF:000001">
    <property type="entry name" value="Annexin"/>
    <property type="match status" value="1"/>
</dbReference>
<dbReference type="GO" id="GO:0001786">
    <property type="term" value="F:phosphatidylserine binding"/>
    <property type="evidence" value="ECO:0007669"/>
    <property type="project" value="TreeGrafter"/>
</dbReference>
<dbReference type="GO" id="GO:0005544">
    <property type="term" value="F:calcium-dependent phospholipid binding"/>
    <property type="evidence" value="ECO:0007669"/>
    <property type="project" value="UniProtKB-KW"/>
</dbReference>
<dbReference type="PROSITE" id="PS00223">
    <property type="entry name" value="ANNEXIN_1"/>
    <property type="match status" value="2"/>
</dbReference>
<dbReference type="InterPro" id="IPR018502">
    <property type="entry name" value="Annexin_repeat"/>
</dbReference>
<feature type="compositionally biased region" description="Polar residues" evidence="7">
    <location>
        <begin position="10"/>
        <end position="19"/>
    </location>
</feature>
<dbReference type="GO" id="GO:0005886">
    <property type="term" value="C:plasma membrane"/>
    <property type="evidence" value="ECO:0007669"/>
    <property type="project" value="TreeGrafter"/>
</dbReference>
<dbReference type="EMBL" id="OU963862">
    <property type="protein sequence ID" value="CAH0382217.1"/>
    <property type="molecule type" value="Genomic_DNA"/>
</dbReference>
<proteinExistence type="inferred from homology"/>
<organism evidence="8 9">
    <name type="scientific">Bemisia tabaci</name>
    <name type="common">Sweetpotato whitefly</name>
    <name type="synonym">Aleurodes tabaci</name>
    <dbReference type="NCBI Taxonomy" id="7038"/>
    <lineage>
        <taxon>Eukaryota</taxon>
        <taxon>Metazoa</taxon>
        <taxon>Ecdysozoa</taxon>
        <taxon>Arthropoda</taxon>
        <taxon>Hexapoda</taxon>
        <taxon>Insecta</taxon>
        <taxon>Pterygota</taxon>
        <taxon>Neoptera</taxon>
        <taxon>Paraneoptera</taxon>
        <taxon>Hemiptera</taxon>
        <taxon>Sternorrhyncha</taxon>
        <taxon>Aleyrodoidea</taxon>
        <taxon>Aleyrodidae</taxon>
        <taxon>Aleyrodinae</taxon>
        <taxon>Bemisia</taxon>
    </lineage>
</organism>
<dbReference type="FunFam" id="1.10.220.10:FF:000010">
    <property type="entry name" value="Annexin"/>
    <property type="match status" value="1"/>
</dbReference>
<gene>
    <name evidence="8" type="ORF">BEMITA_LOCUS1786</name>
</gene>
<feature type="compositionally biased region" description="Pro residues" evidence="7">
    <location>
        <begin position="49"/>
        <end position="61"/>
    </location>
</feature>
<dbReference type="AlphaFoldDB" id="A0A9P0A1R5"/>
<protein>
    <recommendedName>
        <fullName evidence="6">Annexin</fullName>
    </recommendedName>
</protein>
<dbReference type="InterPro" id="IPR037104">
    <property type="entry name" value="Annexin_sf"/>
</dbReference>
<name>A0A9P0A1R5_BEMTA</name>
<feature type="compositionally biased region" description="Pro residues" evidence="7">
    <location>
        <begin position="93"/>
        <end position="106"/>
    </location>
</feature>
<evidence type="ECO:0000256" key="6">
    <source>
        <dbReference type="RuleBase" id="RU003540"/>
    </source>
</evidence>
<dbReference type="PANTHER" id="PTHR10502">
    <property type="entry name" value="ANNEXIN"/>
    <property type="match status" value="1"/>
</dbReference>
<evidence type="ECO:0000313" key="9">
    <source>
        <dbReference type="Proteomes" id="UP001152759"/>
    </source>
</evidence>
<dbReference type="GO" id="GO:0005634">
    <property type="term" value="C:nucleus"/>
    <property type="evidence" value="ECO:0007669"/>
    <property type="project" value="TreeGrafter"/>
</dbReference>
<evidence type="ECO:0000313" key="8">
    <source>
        <dbReference type="EMBL" id="CAH0382217.1"/>
    </source>
</evidence>
<dbReference type="FunFam" id="1.10.220.10:FF:000004">
    <property type="entry name" value="Annexin"/>
    <property type="match status" value="1"/>
</dbReference>
<dbReference type="GO" id="GO:0012506">
    <property type="term" value="C:vesicle membrane"/>
    <property type="evidence" value="ECO:0007669"/>
    <property type="project" value="TreeGrafter"/>
</dbReference>
<dbReference type="FunFam" id="1.10.220.10:FF:000002">
    <property type="entry name" value="Annexin"/>
    <property type="match status" value="1"/>
</dbReference>
<keyword evidence="5 6" id="KW-0111">Calcium/phospholipid-binding</keyword>
<sequence>MSYPNYPYHQGSSGQSQNYMPPEHATIGLSYPMYGSAAPQGYPSTNNPHPYPPNPSNPAPYPTSGTHSQPPYPTSAQYPSTPAQCPASSYPTNPSPYPSNPSPYPSNPSSYPSNPSPYPSNSSPYPTNQFSHQSNPAAYPPSNPGYPSQNQYAPSGHSASQYCPATVPYPSNHSSQPPNRPYPTQSTGAAYQPHGQLMKSGTPTVRPAVPFDPRADAEVLRKAMKGIGTDEKAIIRVLTNRTNAQRQEIAVHFKSLYGKDLLADLKSETSGKFEDILKALMTPLPEFLAKELHYAMEGIGTNEETIIEIVCTASNAEIYAIKQAYEKKYGKPLESDLRGETSGSFRRLLTSLCQGNRNENMMIDNQAAFHDAQSLLRAGELQLGTDESTFNAILCSRSYPQLHQIFAEYHRLTGHDIDKAIKNEFSGDIENGLLAIVKSVRDKYGFFAERLHDCMAGAGTRDRALIRIVVFRSEIDLYDIKNAFQSRYNKTLEAAIESETSGDYKRCLLSLVSP</sequence>
<reference evidence="8" key="1">
    <citation type="submission" date="2021-12" db="EMBL/GenBank/DDBJ databases">
        <authorList>
            <person name="King R."/>
        </authorList>
    </citation>
    <scope>NUCLEOTIDE SEQUENCE</scope>
</reference>
<dbReference type="KEGG" id="btab:109033186"/>
<evidence type="ECO:0000256" key="4">
    <source>
        <dbReference type="ARBA" id="ARBA00023216"/>
    </source>
</evidence>
<dbReference type="Proteomes" id="UP001152759">
    <property type="component" value="Chromosome 1"/>
</dbReference>
<feature type="region of interest" description="Disordered" evidence="7">
    <location>
        <begin position="1"/>
        <end position="187"/>
    </location>
</feature>
<comment type="similarity">
    <text evidence="1 6">Belongs to the annexin family.</text>
</comment>
<keyword evidence="3 6" id="KW-0106">Calcium</keyword>
<dbReference type="InterPro" id="IPR018252">
    <property type="entry name" value="Annexin_repeat_CS"/>
</dbReference>
<keyword evidence="9" id="KW-1185">Reference proteome</keyword>
<dbReference type="PANTHER" id="PTHR10502:SF102">
    <property type="entry name" value="ANNEXIN B11"/>
    <property type="match status" value="1"/>
</dbReference>
<feature type="compositionally biased region" description="Low complexity" evidence="7">
    <location>
        <begin position="107"/>
        <end position="128"/>
    </location>
</feature>
<dbReference type="GO" id="GO:0005509">
    <property type="term" value="F:calcium ion binding"/>
    <property type="evidence" value="ECO:0007669"/>
    <property type="project" value="InterPro"/>
</dbReference>
<evidence type="ECO:0000256" key="2">
    <source>
        <dbReference type="ARBA" id="ARBA00022737"/>
    </source>
</evidence>
<keyword evidence="2 6" id="KW-0677">Repeat</keyword>
<dbReference type="SUPFAM" id="SSF47874">
    <property type="entry name" value="Annexin"/>
    <property type="match status" value="1"/>
</dbReference>
<evidence type="ECO:0000256" key="7">
    <source>
        <dbReference type="SAM" id="MobiDB-lite"/>
    </source>
</evidence>
<dbReference type="GO" id="GO:0005737">
    <property type="term" value="C:cytoplasm"/>
    <property type="evidence" value="ECO:0007669"/>
    <property type="project" value="TreeGrafter"/>
</dbReference>
<dbReference type="PRINTS" id="PR00196">
    <property type="entry name" value="ANNEXIN"/>
</dbReference>
<dbReference type="PROSITE" id="PS51897">
    <property type="entry name" value="ANNEXIN_2"/>
    <property type="match status" value="4"/>
</dbReference>
<evidence type="ECO:0000256" key="1">
    <source>
        <dbReference type="ARBA" id="ARBA00007831"/>
    </source>
</evidence>
<feature type="compositionally biased region" description="Polar residues" evidence="7">
    <location>
        <begin position="145"/>
        <end position="187"/>
    </location>
</feature>
<accession>A0A9P0A1R5</accession>
<comment type="domain">
    <text evidence="6">A pair of annexin repeats may form one binding site for calcium and phospholipid.</text>
</comment>
<feature type="compositionally biased region" description="Polar residues" evidence="7">
    <location>
        <begin position="65"/>
        <end position="87"/>
    </location>
</feature>
<dbReference type="Gene3D" id="1.10.220.10">
    <property type="entry name" value="Annexin"/>
    <property type="match status" value="4"/>
</dbReference>
<dbReference type="Pfam" id="PF00191">
    <property type="entry name" value="Annexin"/>
    <property type="match status" value="4"/>
</dbReference>
<evidence type="ECO:0000256" key="3">
    <source>
        <dbReference type="ARBA" id="ARBA00022837"/>
    </source>
</evidence>
<dbReference type="InterPro" id="IPR001464">
    <property type="entry name" value="Annexin"/>
</dbReference>